<feature type="transmembrane region" description="Helical" evidence="5">
    <location>
        <begin position="147"/>
        <end position="165"/>
    </location>
</feature>
<evidence type="ECO:0000313" key="8">
    <source>
        <dbReference type="Proteomes" id="UP000294856"/>
    </source>
</evidence>
<comment type="subcellular location">
    <subcellularLocation>
        <location evidence="1">Membrane</location>
        <topology evidence="1">Multi-pass membrane protein</topology>
    </subcellularLocation>
</comment>
<feature type="transmembrane region" description="Helical" evidence="5">
    <location>
        <begin position="114"/>
        <end position="135"/>
    </location>
</feature>
<feature type="transmembrane region" description="Helical" evidence="5">
    <location>
        <begin position="72"/>
        <end position="93"/>
    </location>
</feature>
<dbReference type="EMBL" id="SMFR01000002">
    <property type="protein sequence ID" value="TCJ96671.1"/>
    <property type="molecule type" value="Genomic_DNA"/>
</dbReference>
<evidence type="ECO:0000259" key="6">
    <source>
        <dbReference type="PROSITE" id="PS51352"/>
    </source>
</evidence>
<dbReference type="Proteomes" id="UP000294856">
    <property type="component" value="Unassembled WGS sequence"/>
</dbReference>
<dbReference type="GO" id="GO:0016491">
    <property type="term" value="F:oxidoreductase activity"/>
    <property type="evidence" value="ECO:0007669"/>
    <property type="project" value="InterPro"/>
</dbReference>
<gene>
    <name evidence="7" type="ORF">DFR71_2702</name>
</gene>
<accession>A0A4R1FZC1</accession>
<dbReference type="RefSeq" id="WP_067445285.1">
    <property type="nucleotide sequence ID" value="NZ_SMFR01000002.1"/>
</dbReference>
<sequence>MLIEYGVWGSRLVLAGAFGLSTWGKLSDGPATRKALVDFGIGIRWVPAVAIGLPAIEGAVAAGLLLPWTAGVAGAGAALLLAAFTAAIVRLLARGEHPNCSCFGAASSAPIGPATLVRNGLLLALAALVVLGALRYPQIPLGLPLEVGVGLALIVAMAVVLIWTLGQVHALRRRVDEQALSTLGAEGLPVGAVAPEFELLAGERARIDLASLLAPGKAVLLVFVHPGCDLCAALARELPRWQSRVRESLTIALVGNGDLDEHLAWGRAQEVGDIPVLVQQGNEAALRYRVRGTPSAVLIGADGRVAGAVARGAIAVRELITAAKAAAGRQSPRRDELATGTRR</sequence>
<dbReference type="GO" id="GO:0016020">
    <property type="term" value="C:membrane"/>
    <property type="evidence" value="ECO:0007669"/>
    <property type="project" value="UniProtKB-SubCell"/>
</dbReference>
<evidence type="ECO:0000256" key="3">
    <source>
        <dbReference type="ARBA" id="ARBA00022989"/>
    </source>
</evidence>
<name>A0A4R1FZC1_9NOCA</name>
<evidence type="ECO:0000256" key="2">
    <source>
        <dbReference type="ARBA" id="ARBA00022692"/>
    </source>
</evidence>
<dbReference type="PROSITE" id="PS51352">
    <property type="entry name" value="THIOREDOXIN_2"/>
    <property type="match status" value="1"/>
</dbReference>
<dbReference type="InterPro" id="IPR036249">
    <property type="entry name" value="Thioredoxin-like_sf"/>
</dbReference>
<feature type="transmembrane region" description="Helical" evidence="5">
    <location>
        <begin position="45"/>
        <end position="66"/>
    </location>
</feature>
<feature type="domain" description="Thioredoxin" evidence="6">
    <location>
        <begin position="188"/>
        <end position="328"/>
    </location>
</feature>
<keyword evidence="3 5" id="KW-1133">Transmembrane helix</keyword>
<dbReference type="SUPFAM" id="SSF52833">
    <property type="entry name" value="Thioredoxin-like"/>
    <property type="match status" value="1"/>
</dbReference>
<dbReference type="InterPro" id="IPR009908">
    <property type="entry name" value="Methylamine_util_MauE"/>
</dbReference>
<evidence type="ECO:0000256" key="4">
    <source>
        <dbReference type="ARBA" id="ARBA00023136"/>
    </source>
</evidence>
<dbReference type="AlphaFoldDB" id="A0A4R1FZC1"/>
<dbReference type="InterPro" id="IPR013766">
    <property type="entry name" value="Thioredoxin_domain"/>
</dbReference>
<dbReference type="Pfam" id="PF07291">
    <property type="entry name" value="MauE"/>
    <property type="match status" value="1"/>
</dbReference>
<dbReference type="OrthoDB" id="5643368at2"/>
<evidence type="ECO:0000256" key="1">
    <source>
        <dbReference type="ARBA" id="ARBA00004141"/>
    </source>
</evidence>
<dbReference type="GO" id="GO:0030416">
    <property type="term" value="P:methylamine metabolic process"/>
    <property type="evidence" value="ECO:0007669"/>
    <property type="project" value="InterPro"/>
</dbReference>
<evidence type="ECO:0000313" key="7">
    <source>
        <dbReference type="EMBL" id="TCJ96671.1"/>
    </source>
</evidence>
<dbReference type="STRING" id="1210063.GCA_001612665_00362"/>
<keyword evidence="2 5" id="KW-0812">Transmembrane</keyword>
<keyword evidence="8" id="KW-1185">Reference proteome</keyword>
<protein>
    <submittedName>
        <fullName evidence="7">Methylamine utilization protein MauE</fullName>
    </submittedName>
</protein>
<organism evidence="7 8">
    <name type="scientific">Nocardia alba</name>
    <dbReference type="NCBI Taxonomy" id="225051"/>
    <lineage>
        <taxon>Bacteria</taxon>
        <taxon>Bacillati</taxon>
        <taxon>Actinomycetota</taxon>
        <taxon>Actinomycetes</taxon>
        <taxon>Mycobacteriales</taxon>
        <taxon>Nocardiaceae</taxon>
        <taxon>Nocardia</taxon>
    </lineage>
</organism>
<dbReference type="GO" id="GO:0016209">
    <property type="term" value="F:antioxidant activity"/>
    <property type="evidence" value="ECO:0007669"/>
    <property type="project" value="InterPro"/>
</dbReference>
<dbReference type="InterPro" id="IPR000866">
    <property type="entry name" value="AhpC/TSA"/>
</dbReference>
<keyword evidence="4 5" id="KW-0472">Membrane</keyword>
<feature type="transmembrane region" description="Helical" evidence="5">
    <location>
        <begin position="6"/>
        <end position="24"/>
    </location>
</feature>
<dbReference type="Gene3D" id="3.40.30.10">
    <property type="entry name" value="Glutaredoxin"/>
    <property type="match status" value="1"/>
</dbReference>
<comment type="caution">
    <text evidence="7">The sequence shown here is derived from an EMBL/GenBank/DDBJ whole genome shotgun (WGS) entry which is preliminary data.</text>
</comment>
<proteinExistence type="predicted"/>
<evidence type="ECO:0000256" key="5">
    <source>
        <dbReference type="SAM" id="Phobius"/>
    </source>
</evidence>
<dbReference type="Pfam" id="PF00578">
    <property type="entry name" value="AhpC-TSA"/>
    <property type="match status" value="1"/>
</dbReference>
<reference evidence="7 8" key="1">
    <citation type="submission" date="2019-03" db="EMBL/GenBank/DDBJ databases">
        <title>Genomic Encyclopedia of Type Strains, Phase IV (KMG-IV): sequencing the most valuable type-strain genomes for metagenomic binning, comparative biology and taxonomic classification.</title>
        <authorList>
            <person name="Goeker M."/>
        </authorList>
    </citation>
    <scope>NUCLEOTIDE SEQUENCE [LARGE SCALE GENOMIC DNA]</scope>
    <source>
        <strain evidence="7 8">DSM 44684</strain>
    </source>
</reference>